<feature type="chain" id="PRO_5047020200" evidence="1">
    <location>
        <begin position="18"/>
        <end position="272"/>
    </location>
</feature>
<dbReference type="SUPFAM" id="SSF109604">
    <property type="entry name" value="HD-domain/PDEase-like"/>
    <property type="match status" value="1"/>
</dbReference>
<accession>A0ABT6JFN8</accession>
<dbReference type="Gene3D" id="1.10.3210.10">
    <property type="entry name" value="Hypothetical protein af1432"/>
    <property type="match status" value="1"/>
</dbReference>
<dbReference type="Proteomes" id="UP001156831">
    <property type="component" value="Unassembled WGS sequence"/>
</dbReference>
<dbReference type="PANTHER" id="PTHR33525:SF6">
    <property type="entry name" value="HDOD DOMAIN-CONTAINING PROTEIN"/>
    <property type="match status" value="1"/>
</dbReference>
<keyword evidence="1" id="KW-0732">Signal</keyword>
<evidence type="ECO:0000313" key="3">
    <source>
        <dbReference type="EMBL" id="MDH5829228.1"/>
    </source>
</evidence>
<comment type="caution">
    <text evidence="3">The sequence shown here is derived from an EMBL/GenBank/DDBJ whole genome shotgun (WGS) entry which is preliminary data.</text>
</comment>
<name>A0ABT6JFN8_9GAMM</name>
<keyword evidence="4" id="KW-1185">Reference proteome</keyword>
<feature type="signal peptide" evidence="1">
    <location>
        <begin position="1"/>
        <end position="17"/>
    </location>
</feature>
<evidence type="ECO:0000313" key="4">
    <source>
        <dbReference type="Proteomes" id="UP001156831"/>
    </source>
</evidence>
<evidence type="ECO:0000259" key="2">
    <source>
        <dbReference type="PROSITE" id="PS51833"/>
    </source>
</evidence>
<gene>
    <name evidence="3" type="ORF">QFW80_01670</name>
</gene>
<dbReference type="RefSeq" id="WP_280599287.1">
    <property type="nucleotide sequence ID" value="NZ_JARXRN010000016.1"/>
</dbReference>
<reference evidence="3 4" key="1">
    <citation type="submission" date="2023-04" db="EMBL/GenBank/DDBJ databases">
        <title>Luteimonas sp. M1R5S18.</title>
        <authorList>
            <person name="Sun J.-Q."/>
        </authorList>
    </citation>
    <scope>NUCLEOTIDE SEQUENCE [LARGE SCALE GENOMIC DNA]</scope>
    <source>
        <strain evidence="3 4">M1R5S18</strain>
    </source>
</reference>
<protein>
    <submittedName>
        <fullName evidence="3">HDOD domain-containing protein</fullName>
    </submittedName>
</protein>
<dbReference type="EMBL" id="JARXRN010000016">
    <property type="protein sequence ID" value="MDH5829228.1"/>
    <property type="molecule type" value="Genomic_DNA"/>
</dbReference>
<dbReference type="Pfam" id="PF08668">
    <property type="entry name" value="HDOD"/>
    <property type="match status" value="1"/>
</dbReference>
<dbReference type="PROSITE" id="PS51833">
    <property type="entry name" value="HDOD"/>
    <property type="match status" value="1"/>
</dbReference>
<dbReference type="InterPro" id="IPR013976">
    <property type="entry name" value="HDOD"/>
</dbReference>
<dbReference type="PANTHER" id="PTHR33525">
    <property type="match status" value="1"/>
</dbReference>
<feature type="domain" description="HDOD" evidence="2">
    <location>
        <begin position="45"/>
        <end position="237"/>
    </location>
</feature>
<evidence type="ECO:0000256" key="1">
    <source>
        <dbReference type="SAM" id="SignalP"/>
    </source>
</evidence>
<dbReference type="InterPro" id="IPR052340">
    <property type="entry name" value="RNase_Y/CdgJ"/>
</dbReference>
<proteinExistence type="predicted"/>
<sequence>MLRRLCAPAFADATALAARPAASHAAAVAAATDVLSRIDAHPRYVPRRPQLLPQLSRAINDPAASAASIAAILAQDPALAGNLLRIANSATYRRQAAPVEQLERAVALLGTEGLRRTVMAALLQPVITDDGSVFARCAQRLWDHTLRSAGIAEDRPRQASRDDLHAAQLLALLYGLGSVVVVQVLRDIWTRRVDGVPDADTVAMLLDTWSVRCARSISADWGLSARVRQALDELERDRDGTALGPLGHLLRGSRAQAAVDAEECATVEAAGA</sequence>
<organism evidence="3 4">
    <name type="scientific">Luteimonas rhizosphaericola</name>
    <dbReference type="NCBI Taxonomy" id="3042024"/>
    <lineage>
        <taxon>Bacteria</taxon>
        <taxon>Pseudomonadati</taxon>
        <taxon>Pseudomonadota</taxon>
        <taxon>Gammaproteobacteria</taxon>
        <taxon>Lysobacterales</taxon>
        <taxon>Lysobacteraceae</taxon>
        <taxon>Luteimonas</taxon>
    </lineage>
</organism>